<reference evidence="1" key="1">
    <citation type="submission" date="2021-01" db="EMBL/GenBank/DDBJ databases">
        <authorList>
            <person name="Li R."/>
            <person name="Bekaert M."/>
        </authorList>
    </citation>
    <scope>NUCLEOTIDE SEQUENCE</scope>
    <source>
        <strain evidence="1">Farmed</strain>
    </source>
</reference>
<dbReference type="Proteomes" id="UP000597762">
    <property type="component" value="Unassembled WGS sequence"/>
</dbReference>
<comment type="caution">
    <text evidence="1">The sequence shown here is derived from an EMBL/GenBank/DDBJ whole genome shotgun (WGS) entry which is preliminary data.</text>
</comment>
<evidence type="ECO:0000313" key="1">
    <source>
        <dbReference type="EMBL" id="CAE1289566.1"/>
    </source>
</evidence>
<sequence length="161" mass="18493">MSRLGDIYTLTPVERYKLSLSDRDNGQLANKNIFKTTVRLSQSNSNLSQRYTLSSSLCFAFFFSSLYSVDSSDSNPTYCNRDVHLLPLFSFLLSFRLLLYTVQLITEVYTLFSVFPFLSLHNSTCNRGILSSSLWISVFFSLHNSTWDYRTGILLVRSCLD</sequence>
<organism evidence="1 2">
    <name type="scientific">Acanthosepion pharaonis</name>
    <name type="common">Pharaoh cuttlefish</name>
    <name type="synonym">Sepia pharaonis</name>
    <dbReference type="NCBI Taxonomy" id="158019"/>
    <lineage>
        <taxon>Eukaryota</taxon>
        <taxon>Metazoa</taxon>
        <taxon>Spiralia</taxon>
        <taxon>Lophotrochozoa</taxon>
        <taxon>Mollusca</taxon>
        <taxon>Cephalopoda</taxon>
        <taxon>Coleoidea</taxon>
        <taxon>Decapodiformes</taxon>
        <taxon>Sepiida</taxon>
        <taxon>Sepiina</taxon>
        <taxon>Sepiidae</taxon>
        <taxon>Acanthosepion</taxon>
    </lineage>
</organism>
<gene>
    <name evidence="1" type="ORF">SPHA_47723</name>
</gene>
<accession>A0A812D6Z1</accession>
<dbReference type="AlphaFoldDB" id="A0A812D6Z1"/>
<protein>
    <submittedName>
        <fullName evidence="1">Uncharacterized protein</fullName>
    </submittedName>
</protein>
<dbReference type="EMBL" id="CAHIKZ030002611">
    <property type="protein sequence ID" value="CAE1289566.1"/>
    <property type="molecule type" value="Genomic_DNA"/>
</dbReference>
<name>A0A812D6Z1_ACAPH</name>
<proteinExistence type="predicted"/>
<evidence type="ECO:0000313" key="2">
    <source>
        <dbReference type="Proteomes" id="UP000597762"/>
    </source>
</evidence>
<keyword evidence="2" id="KW-1185">Reference proteome</keyword>